<dbReference type="KEGG" id="pspi:PS2015_223"/>
<evidence type="ECO:0000256" key="1">
    <source>
        <dbReference type="ARBA" id="ARBA00022801"/>
    </source>
</evidence>
<evidence type="ECO:0000259" key="2">
    <source>
        <dbReference type="Pfam" id="PF04167"/>
    </source>
</evidence>
<reference evidence="3 4" key="1">
    <citation type="submission" date="2015-11" db="EMBL/GenBank/DDBJ databases">
        <authorList>
            <person name="Zhang Y."/>
            <person name="Guo Z."/>
        </authorList>
    </citation>
    <scope>NUCLEOTIDE SEQUENCE [LARGE SCALE GENOMIC DNA]</scope>
    <source>
        <strain evidence="3 4">KCTC 32221</strain>
    </source>
</reference>
<evidence type="ECO:0000313" key="3">
    <source>
        <dbReference type="EMBL" id="ALO44916.1"/>
    </source>
</evidence>
<organism evidence="3 4">
    <name type="scientific">Pseudohongiella spirulinae</name>
    <dbReference type="NCBI Taxonomy" id="1249552"/>
    <lineage>
        <taxon>Bacteria</taxon>
        <taxon>Pseudomonadati</taxon>
        <taxon>Pseudomonadota</taxon>
        <taxon>Gammaproteobacteria</taxon>
        <taxon>Pseudomonadales</taxon>
        <taxon>Pseudohongiellaceae</taxon>
        <taxon>Pseudohongiella</taxon>
    </lineage>
</organism>
<dbReference type="STRING" id="1249552.PS2015_223"/>
<dbReference type="Proteomes" id="UP000065641">
    <property type="component" value="Chromosome"/>
</dbReference>
<dbReference type="AlphaFoldDB" id="A0A0S2KA60"/>
<protein>
    <recommendedName>
        <fullName evidence="2">DUF402 domain-containing protein</fullName>
    </recommendedName>
</protein>
<accession>A0A0S2KA60</accession>
<keyword evidence="4" id="KW-1185">Reference proteome</keyword>
<name>A0A0S2KA60_9GAMM</name>
<dbReference type="Pfam" id="PF04167">
    <property type="entry name" value="DUF402"/>
    <property type="match status" value="1"/>
</dbReference>
<keyword evidence="1" id="KW-0378">Hydrolase</keyword>
<dbReference type="Gene3D" id="2.40.380.10">
    <property type="entry name" value="FomD-like"/>
    <property type="match status" value="1"/>
</dbReference>
<dbReference type="SUPFAM" id="SSF159234">
    <property type="entry name" value="FomD-like"/>
    <property type="match status" value="1"/>
</dbReference>
<dbReference type="InterPro" id="IPR007295">
    <property type="entry name" value="DUF402"/>
</dbReference>
<dbReference type="PANTHER" id="PTHR39159">
    <property type="match status" value="1"/>
</dbReference>
<dbReference type="EMBL" id="CP013189">
    <property type="protein sequence ID" value="ALO44916.1"/>
    <property type="molecule type" value="Genomic_DNA"/>
</dbReference>
<sequence length="225" mass="26230">MTIGHPKRYQYGSTAVLRYVLTDGRIEMAWPCRVVEDTDQLVALFIAAGTKYKADPKRTAAEKRANPSGPVPSGEYVWTADTLRLMLPQRMHSVWLFWDNDYKRRLNRFFINVEEPFRRSEIGFDTQDLTLDLIVQPDLTWSWRDEDEMQNHVREGFFTENLAMAARSECLSVVEEFSLASHPALSGWAEWTPHPDWDIPTISEEWASTPPTYWHRRSWAYGVSE</sequence>
<dbReference type="GO" id="GO:0016787">
    <property type="term" value="F:hydrolase activity"/>
    <property type="evidence" value="ECO:0007669"/>
    <property type="project" value="UniProtKB-KW"/>
</dbReference>
<proteinExistence type="predicted"/>
<dbReference type="InterPro" id="IPR050212">
    <property type="entry name" value="Ntdp-like"/>
</dbReference>
<evidence type="ECO:0000313" key="4">
    <source>
        <dbReference type="Proteomes" id="UP000065641"/>
    </source>
</evidence>
<feature type="domain" description="DUF402" evidence="2">
    <location>
        <begin position="81"/>
        <end position="177"/>
    </location>
</feature>
<dbReference type="InterPro" id="IPR035930">
    <property type="entry name" value="FomD-like_sf"/>
</dbReference>
<dbReference type="PANTHER" id="PTHR39159:SF1">
    <property type="entry name" value="UPF0374 PROTEIN YGAC"/>
    <property type="match status" value="1"/>
</dbReference>
<gene>
    <name evidence="3" type="ORF">PS2015_223</name>
</gene>